<dbReference type="OrthoDB" id="10591085at2759"/>
<evidence type="ECO:0000313" key="2">
    <source>
        <dbReference type="Proteomes" id="UP000654913"/>
    </source>
</evidence>
<reference evidence="1" key="1">
    <citation type="submission" date="2021-01" db="EMBL/GenBank/DDBJ databases">
        <authorList>
            <consortium name="Aspergillus puulaauensis MK2 genome sequencing consortium"/>
            <person name="Kazuki M."/>
            <person name="Futagami T."/>
        </authorList>
    </citation>
    <scope>NUCLEOTIDE SEQUENCE</scope>
    <source>
        <strain evidence="1">MK2</strain>
    </source>
</reference>
<dbReference type="EMBL" id="AP024450">
    <property type="protein sequence ID" value="BCS30039.1"/>
    <property type="molecule type" value="Genomic_DNA"/>
</dbReference>
<gene>
    <name evidence="1" type="ORF">APUU_80342S</name>
</gene>
<dbReference type="GeneID" id="64980036"/>
<protein>
    <submittedName>
        <fullName evidence="1">Uncharacterized protein</fullName>
    </submittedName>
</protein>
<sequence>MAADLVRELLETVEKSLDARQQRDIVRAPMTATQRQELITLLVEKSDQLKSKSILYKPASTIGLLETANLSAVVGQLDHPDVDNKEGLDEERLGR</sequence>
<keyword evidence="2" id="KW-1185">Reference proteome</keyword>
<dbReference type="Proteomes" id="UP000654913">
    <property type="component" value="Chromosome 8"/>
</dbReference>
<reference evidence="1" key="2">
    <citation type="submission" date="2021-02" db="EMBL/GenBank/DDBJ databases">
        <title>Aspergillus puulaauensis MK2 genome sequence.</title>
        <authorList>
            <person name="Futagami T."/>
            <person name="Mori K."/>
            <person name="Kadooka C."/>
            <person name="Tanaka T."/>
        </authorList>
    </citation>
    <scope>NUCLEOTIDE SEQUENCE</scope>
    <source>
        <strain evidence="1">MK2</strain>
    </source>
</reference>
<dbReference type="KEGG" id="apuu:APUU_80342S"/>
<accession>A0A7R8AS42</accession>
<name>A0A7R8AS42_9EURO</name>
<evidence type="ECO:0000313" key="1">
    <source>
        <dbReference type="EMBL" id="BCS30039.1"/>
    </source>
</evidence>
<dbReference type="RefSeq" id="XP_041562225.1">
    <property type="nucleotide sequence ID" value="XM_041696611.1"/>
</dbReference>
<organism evidence="1 2">
    <name type="scientific">Aspergillus puulaauensis</name>
    <dbReference type="NCBI Taxonomy" id="1220207"/>
    <lineage>
        <taxon>Eukaryota</taxon>
        <taxon>Fungi</taxon>
        <taxon>Dikarya</taxon>
        <taxon>Ascomycota</taxon>
        <taxon>Pezizomycotina</taxon>
        <taxon>Eurotiomycetes</taxon>
        <taxon>Eurotiomycetidae</taxon>
        <taxon>Eurotiales</taxon>
        <taxon>Aspergillaceae</taxon>
        <taxon>Aspergillus</taxon>
    </lineage>
</organism>
<proteinExistence type="predicted"/>
<dbReference type="AlphaFoldDB" id="A0A7R8AS42"/>